<gene>
    <name evidence="1" type="primary">U6500D00130</name>
    <name evidence="1" type="ORF">SEUBUCD650_0D00130</name>
</gene>
<evidence type="ECO:0000313" key="1">
    <source>
        <dbReference type="EMBL" id="CAI1884163.1"/>
    </source>
</evidence>
<accession>A0ABN8VME9</accession>
<reference evidence="1" key="1">
    <citation type="submission" date="2022-08" db="EMBL/GenBank/DDBJ databases">
        <authorList>
            <person name="Byrne P K."/>
        </authorList>
    </citation>
    <scope>NUCLEOTIDE SEQUENCE</scope>
    <source>
        <strain evidence="1">UCD650</strain>
    </source>
</reference>
<proteinExistence type="predicted"/>
<sequence length="172" mass="19812">MSMHMIVLSNPKLAHAVRRVPIRVCALNRIYEPRAYRKGSLVHNSRDCLRHLLTDSPCSRTKLNEKKYAVSAISVSRPRLRLVASCSSHKSSPFSKNTKILLARYQRYILLLSWTNSVYVLVNRLKIQEVCCRRGTFPTILATVPRENRQYSPNRSNFQETLSNFNSGYKEG</sequence>
<organism evidence="1 2">
    <name type="scientific">Saccharomyces eubayanus</name>
    <name type="common">Yeast</name>
    <dbReference type="NCBI Taxonomy" id="1080349"/>
    <lineage>
        <taxon>Eukaryota</taxon>
        <taxon>Fungi</taxon>
        <taxon>Dikarya</taxon>
        <taxon>Ascomycota</taxon>
        <taxon>Saccharomycotina</taxon>
        <taxon>Saccharomycetes</taxon>
        <taxon>Saccharomycetales</taxon>
        <taxon>Saccharomycetaceae</taxon>
        <taxon>Saccharomyces</taxon>
    </lineage>
</organism>
<keyword evidence="2" id="KW-1185">Reference proteome</keyword>
<name>A0ABN8VME9_SACEU</name>
<dbReference type="EMBL" id="OX291494">
    <property type="protein sequence ID" value="CAI1884163.1"/>
    <property type="molecule type" value="Genomic_DNA"/>
</dbReference>
<dbReference type="Proteomes" id="UP001152964">
    <property type="component" value="Chromosome 4"/>
</dbReference>
<protein>
    <submittedName>
        <fullName evidence="1">Uncharacterized protein</fullName>
    </submittedName>
</protein>
<evidence type="ECO:0000313" key="2">
    <source>
        <dbReference type="Proteomes" id="UP001152964"/>
    </source>
</evidence>